<dbReference type="PROSITE" id="PS00211">
    <property type="entry name" value="ABC_TRANSPORTER_1"/>
    <property type="match status" value="1"/>
</dbReference>
<dbReference type="InterPro" id="IPR012340">
    <property type="entry name" value="NA-bd_OB-fold"/>
</dbReference>
<dbReference type="EMBL" id="JAXCLA010000007">
    <property type="protein sequence ID" value="MDY0747290.1"/>
    <property type="molecule type" value="Genomic_DNA"/>
</dbReference>
<evidence type="ECO:0000259" key="5">
    <source>
        <dbReference type="PROSITE" id="PS50893"/>
    </source>
</evidence>
<dbReference type="SUPFAM" id="SSF50331">
    <property type="entry name" value="MOP-like"/>
    <property type="match status" value="1"/>
</dbReference>
<keyword evidence="7" id="KW-1185">Reference proteome</keyword>
<dbReference type="InterPro" id="IPR040582">
    <property type="entry name" value="OB_MalK-like"/>
</dbReference>
<dbReference type="PANTHER" id="PTHR43875">
    <property type="entry name" value="MALTODEXTRIN IMPORT ATP-BINDING PROTEIN MSMX"/>
    <property type="match status" value="1"/>
</dbReference>
<keyword evidence="4 6" id="KW-0067">ATP-binding</keyword>
<reference evidence="6 7" key="1">
    <citation type="submission" date="2023-11" db="EMBL/GenBank/DDBJ databases">
        <title>Paucibacter sp. nov., isolated from fresh soil in Korea.</title>
        <authorList>
            <person name="Le N.T.T."/>
        </authorList>
    </citation>
    <scope>NUCLEOTIDE SEQUENCE [LARGE SCALE GENOMIC DNA]</scope>
    <source>
        <strain evidence="6 7">R3-3</strain>
    </source>
</reference>
<keyword evidence="3" id="KW-0547">Nucleotide-binding</keyword>
<dbReference type="RefSeq" id="WP_320425247.1">
    <property type="nucleotide sequence ID" value="NZ_JAXCLA010000007.1"/>
</dbReference>
<dbReference type="Gene3D" id="2.40.50.100">
    <property type="match status" value="1"/>
</dbReference>
<dbReference type="SUPFAM" id="SSF52540">
    <property type="entry name" value="P-loop containing nucleoside triphosphate hydrolases"/>
    <property type="match status" value="1"/>
</dbReference>
<dbReference type="Gene3D" id="3.40.50.300">
    <property type="entry name" value="P-loop containing nucleotide triphosphate hydrolases"/>
    <property type="match status" value="1"/>
</dbReference>
<dbReference type="CDD" id="cd03301">
    <property type="entry name" value="ABC_MalK_N"/>
    <property type="match status" value="1"/>
</dbReference>
<evidence type="ECO:0000313" key="6">
    <source>
        <dbReference type="EMBL" id="MDY0747290.1"/>
    </source>
</evidence>
<gene>
    <name evidence="6" type="primary">ugpC</name>
    <name evidence="6" type="ORF">SNE35_22480</name>
</gene>
<evidence type="ECO:0000256" key="1">
    <source>
        <dbReference type="ARBA" id="ARBA00022448"/>
    </source>
</evidence>
<dbReference type="InterPro" id="IPR027417">
    <property type="entry name" value="P-loop_NTPase"/>
</dbReference>
<dbReference type="PROSITE" id="PS50893">
    <property type="entry name" value="ABC_TRANSPORTER_2"/>
    <property type="match status" value="1"/>
</dbReference>
<dbReference type="InterPro" id="IPR003593">
    <property type="entry name" value="AAA+_ATPase"/>
</dbReference>
<organism evidence="6 7">
    <name type="scientific">Roseateles agri</name>
    <dbReference type="NCBI Taxonomy" id="3098619"/>
    <lineage>
        <taxon>Bacteria</taxon>
        <taxon>Pseudomonadati</taxon>
        <taxon>Pseudomonadota</taxon>
        <taxon>Betaproteobacteria</taxon>
        <taxon>Burkholderiales</taxon>
        <taxon>Sphaerotilaceae</taxon>
        <taxon>Roseateles</taxon>
    </lineage>
</organism>
<dbReference type="InterPro" id="IPR003439">
    <property type="entry name" value="ABC_transporter-like_ATP-bd"/>
</dbReference>
<keyword evidence="2" id="KW-1003">Cell membrane</keyword>
<dbReference type="InterPro" id="IPR017871">
    <property type="entry name" value="ABC_transporter-like_CS"/>
</dbReference>
<accession>A0ABU5DLW1</accession>
<evidence type="ECO:0000256" key="3">
    <source>
        <dbReference type="ARBA" id="ARBA00022741"/>
    </source>
</evidence>
<keyword evidence="2" id="KW-0472">Membrane</keyword>
<dbReference type="InterPro" id="IPR008995">
    <property type="entry name" value="Mo/tungstate-bd_C_term_dom"/>
</dbReference>
<dbReference type="NCBIfam" id="NF008653">
    <property type="entry name" value="PRK11650.1"/>
    <property type="match status" value="1"/>
</dbReference>
<dbReference type="Gene3D" id="2.40.50.140">
    <property type="entry name" value="Nucleic acid-binding proteins"/>
    <property type="match status" value="1"/>
</dbReference>
<dbReference type="SMART" id="SM00382">
    <property type="entry name" value="AAA"/>
    <property type="match status" value="1"/>
</dbReference>
<protein>
    <submittedName>
        <fullName evidence="6">Sn-glycerol-3-phosphate ABC transporter ATP-binding protein UgpC</fullName>
    </submittedName>
</protein>
<dbReference type="Proteomes" id="UP001285263">
    <property type="component" value="Unassembled WGS sequence"/>
</dbReference>
<keyword evidence="1" id="KW-0813">Transport</keyword>
<comment type="caution">
    <text evidence="6">The sequence shown here is derived from an EMBL/GenBank/DDBJ whole genome shotgun (WGS) entry which is preliminary data.</text>
</comment>
<dbReference type="PANTHER" id="PTHR43875:SF14">
    <property type="entry name" value="ABC TRANSPORTER ATP-BINDING PROTEIN"/>
    <property type="match status" value="1"/>
</dbReference>
<evidence type="ECO:0000313" key="7">
    <source>
        <dbReference type="Proteomes" id="UP001285263"/>
    </source>
</evidence>
<dbReference type="InterPro" id="IPR015855">
    <property type="entry name" value="ABC_transpr_MalK-like"/>
</dbReference>
<name>A0ABU5DLW1_9BURK</name>
<dbReference type="InterPro" id="IPR047641">
    <property type="entry name" value="ABC_transpr_MalK/UgpC-like"/>
</dbReference>
<proteinExistence type="predicted"/>
<evidence type="ECO:0000256" key="4">
    <source>
        <dbReference type="ARBA" id="ARBA00022840"/>
    </source>
</evidence>
<dbReference type="Pfam" id="PF00005">
    <property type="entry name" value="ABC_tran"/>
    <property type="match status" value="1"/>
</dbReference>
<dbReference type="Pfam" id="PF17912">
    <property type="entry name" value="OB_MalK"/>
    <property type="match status" value="1"/>
</dbReference>
<dbReference type="GO" id="GO:0005524">
    <property type="term" value="F:ATP binding"/>
    <property type="evidence" value="ECO:0007669"/>
    <property type="project" value="UniProtKB-KW"/>
</dbReference>
<sequence length="362" mass="39313">MASLEIQQVTKRFGSLGILKDINLTIDDGEFLVLVGPSGCGKSTLLNIIAGLEPLTSGVISIDGRSVEQLEPKERDIAMVFQSYALYPSMTVARNMAFPLMMRGLSKSEQAAKVSEVADLLQISHLLERKPQQLSGGQRQRVAMGRALVRDPKVFLFDEPLSNLDAKLRVDMRTEIKRLHQRVRKTTVYVTHDQVEAMTMATRIAVMKDGVVQQFGTPAQIYERPANTFVATFMGSPAMNLIPGTLRGDSLSIEGTSLSFPVPARFSSLRVPMQGLPVFIGLRPEWMVCGDTPPAGHAALPVTVEVLEPTGPDLYAAARLGPHEIMARLAADASVTVGVPTTFGVELAKVSIFDRESGIALN</sequence>
<evidence type="ECO:0000256" key="2">
    <source>
        <dbReference type="ARBA" id="ARBA00022475"/>
    </source>
</evidence>
<feature type="domain" description="ABC transporter" evidence="5">
    <location>
        <begin position="4"/>
        <end position="234"/>
    </location>
</feature>